<name>A0A367YWM3_9ACTN</name>
<sequence length="89" mass="8831">MTHLDGNACAGALSDLFGDDVTLALGRCAGCGHDAVLAEVVAYVTAMGTVLRCAPCQAVLAVLVTTASERVVDLTGLSSLRLAAPADGG</sequence>
<evidence type="ECO:0000313" key="1">
    <source>
        <dbReference type="EMBL" id="RCK70274.1"/>
    </source>
</evidence>
<evidence type="ECO:0000313" key="2">
    <source>
        <dbReference type="Proteomes" id="UP000252770"/>
    </source>
</evidence>
<comment type="caution">
    <text evidence="1">The sequence shown here is derived from an EMBL/GenBank/DDBJ whole genome shotgun (WGS) entry which is preliminary data.</text>
</comment>
<dbReference type="RefSeq" id="WP_114125816.1">
    <property type="nucleotide sequence ID" value="NZ_QOUI01000003.1"/>
</dbReference>
<dbReference type="Pfam" id="PF20120">
    <property type="entry name" value="DUF6510"/>
    <property type="match status" value="1"/>
</dbReference>
<accession>A0A367YWM3</accession>
<protein>
    <submittedName>
        <fullName evidence="1">Uncharacterized protein</fullName>
    </submittedName>
</protein>
<dbReference type="AlphaFoldDB" id="A0A367YWM3"/>
<dbReference type="InterPro" id="IPR045423">
    <property type="entry name" value="DUF6510"/>
</dbReference>
<gene>
    <name evidence="1" type="ORF">DT076_06335</name>
</gene>
<proteinExistence type="predicted"/>
<dbReference type="EMBL" id="QOUI01000003">
    <property type="protein sequence ID" value="RCK70274.1"/>
    <property type="molecule type" value="Genomic_DNA"/>
</dbReference>
<reference evidence="1 2" key="1">
    <citation type="submission" date="2018-07" db="EMBL/GenBank/DDBJ databases">
        <title>Desertimonas flava gen. nov. sp. nov.</title>
        <authorList>
            <person name="Liu S."/>
        </authorList>
    </citation>
    <scope>NUCLEOTIDE SEQUENCE [LARGE SCALE GENOMIC DNA]</scope>
    <source>
        <strain evidence="1 2">16Sb5-5</strain>
    </source>
</reference>
<organism evidence="1 2">
    <name type="scientific">Desertihabitans brevis</name>
    <dbReference type="NCBI Taxonomy" id="2268447"/>
    <lineage>
        <taxon>Bacteria</taxon>
        <taxon>Bacillati</taxon>
        <taxon>Actinomycetota</taxon>
        <taxon>Actinomycetes</taxon>
        <taxon>Propionibacteriales</taxon>
        <taxon>Propionibacteriaceae</taxon>
        <taxon>Desertihabitans</taxon>
    </lineage>
</organism>
<dbReference type="Proteomes" id="UP000252770">
    <property type="component" value="Unassembled WGS sequence"/>
</dbReference>
<keyword evidence="2" id="KW-1185">Reference proteome</keyword>